<feature type="region of interest" description="Disordered" evidence="6">
    <location>
        <begin position="185"/>
        <end position="261"/>
    </location>
</feature>
<gene>
    <name evidence="8" type="ORF">ATC70_010034</name>
</gene>
<dbReference type="GeneID" id="89953720"/>
<dbReference type="PANTHER" id="PTHR13044:SF14">
    <property type="entry name" value="CRYPTOCEPHAL, ISOFORM A"/>
    <property type="match status" value="1"/>
</dbReference>
<dbReference type="Gene3D" id="1.20.5.170">
    <property type="match status" value="1"/>
</dbReference>
<dbReference type="PROSITE" id="PS00036">
    <property type="entry name" value="BZIP_BASIC"/>
    <property type="match status" value="1"/>
</dbReference>
<dbReference type="CDD" id="cd14705">
    <property type="entry name" value="bZIP_Zip1"/>
    <property type="match status" value="1"/>
</dbReference>
<feature type="domain" description="BZIP" evidence="7">
    <location>
        <begin position="216"/>
        <end position="279"/>
    </location>
</feature>
<feature type="compositionally biased region" description="Low complexity" evidence="6">
    <location>
        <begin position="185"/>
        <end position="202"/>
    </location>
</feature>
<feature type="compositionally biased region" description="Basic and acidic residues" evidence="6">
    <location>
        <begin position="240"/>
        <end position="260"/>
    </location>
</feature>
<evidence type="ECO:0000256" key="3">
    <source>
        <dbReference type="ARBA" id="ARBA00023125"/>
    </source>
</evidence>
<dbReference type="GO" id="GO:0001228">
    <property type="term" value="F:DNA-binding transcription activator activity, RNA polymerase II-specific"/>
    <property type="evidence" value="ECO:0007669"/>
    <property type="project" value="TreeGrafter"/>
</dbReference>
<dbReference type="SUPFAM" id="SSF57959">
    <property type="entry name" value="Leucine zipper domain"/>
    <property type="match status" value="1"/>
</dbReference>
<evidence type="ECO:0000256" key="5">
    <source>
        <dbReference type="ARBA" id="ARBA00023242"/>
    </source>
</evidence>
<dbReference type="GO" id="GO:0005634">
    <property type="term" value="C:nucleus"/>
    <property type="evidence" value="ECO:0007669"/>
    <property type="project" value="UniProtKB-SubCell"/>
</dbReference>
<dbReference type="SMART" id="SM00338">
    <property type="entry name" value="BRLZ"/>
    <property type="match status" value="1"/>
</dbReference>
<dbReference type="InterPro" id="IPR004827">
    <property type="entry name" value="bZIP"/>
</dbReference>
<evidence type="ECO:0000256" key="2">
    <source>
        <dbReference type="ARBA" id="ARBA00023015"/>
    </source>
</evidence>
<evidence type="ECO:0000259" key="7">
    <source>
        <dbReference type="PROSITE" id="PS50217"/>
    </source>
</evidence>
<keyword evidence="2" id="KW-0805">Transcription regulation</keyword>
<dbReference type="EMBL" id="JASEJX010000012">
    <property type="protein sequence ID" value="KAK4519792.1"/>
    <property type="molecule type" value="Genomic_DNA"/>
</dbReference>
<keyword evidence="3" id="KW-0238">DNA-binding</keyword>
<feature type="compositionally biased region" description="Basic and acidic residues" evidence="6">
    <location>
        <begin position="204"/>
        <end position="223"/>
    </location>
</feature>
<comment type="caution">
    <text evidence="8">The sequence shown here is derived from an EMBL/GenBank/DDBJ whole genome shotgun (WGS) entry which is preliminary data.</text>
</comment>
<evidence type="ECO:0000256" key="4">
    <source>
        <dbReference type="ARBA" id="ARBA00023163"/>
    </source>
</evidence>
<evidence type="ECO:0000256" key="6">
    <source>
        <dbReference type="SAM" id="MobiDB-lite"/>
    </source>
</evidence>
<evidence type="ECO:0000256" key="1">
    <source>
        <dbReference type="ARBA" id="ARBA00004123"/>
    </source>
</evidence>
<dbReference type="InterPro" id="IPR046347">
    <property type="entry name" value="bZIP_sf"/>
</dbReference>
<dbReference type="Proteomes" id="UP001304243">
    <property type="component" value="Unassembled WGS sequence"/>
</dbReference>
<sequence length="284" mass="30969">MSYSPYDSYLSSLDSLVFDSPSEVVQSEKDVADELDLWSNAQFTFDVKPGVGIYDEEKSKSSPKTTANNSPANAAAAQFESASGLDPVTYDTLVNYLDYELPRQQEVKLEPTKAVAAAKTPSSPPAIKKQRIQPRPLAPALPALAPNVIAAAPTPIARQVLLPKPPTTNINANILSSLLATATSSSAMSVAPPSPKKTAAPKRTIAEVKKSSEEPTNPDEDKRRRNTAASARFRVKKKMREQAMEQSVREMTQKSDKLQDRVNNLESEIKYLRSLLLDKAARGQ</sequence>
<protein>
    <recommendedName>
        <fullName evidence="7">BZIP domain-containing protein</fullName>
    </recommendedName>
</protein>
<keyword evidence="5" id="KW-0539">Nucleus</keyword>
<organism evidence="8 9">
    <name type="scientific">Mucor velutinosus</name>
    <dbReference type="NCBI Taxonomy" id="708070"/>
    <lineage>
        <taxon>Eukaryota</taxon>
        <taxon>Fungi</taxon>
        <taxon>Fungi incertae sedis</taxon>
        <taxon>Mucoromycota</taxon>
        <taxon>Mucoromycotina</taxon>
        <taxon>Mucoromycetes</taxon>
        <taxon>Mucorales</taxon>
        <taxon>Mucorineae</taxon>
        <taxon>Mucoraceae</taxon>
        <taxon>Mucor</taxon>
    </lineage>
</organism>
<reference evidence="8 9" key="1">
    <citation type="submission" date="2022-11" db="EMBL/GenBank/DDBJ databases">
        <title>Mucor velutinosus strain NIH1002 WGS.</title>
        <authorList>
            <person name="Subramanian P."/>
            <person name="Mullikin J.C."/>
            <person name="Segre J.A."/>
            <person name="Zelazny A.M."/>
        </authorList>
    </citation>
    <scope>NUCLEOTIDE SEQUENCE [LARGE SCALE GENOMIC DNA]</scope>
    <source>
        <strain evidence="8 9">NIH1002</strain>
    </source>
</reference>
<comment type="subcellular location">
    <subcellularLocation>
        <location evidence="1">Nucleus</location>
    </subcellularLocation>
</comment>
<keyword evidence="9" id="KW-1185">Reference proteome</keyword>
<dbReference type="Pfam" id="PF07716">
    <property type="entry name" value="bZIP_2"/>
    <property type="match status" value="1"/>
</dbReference>
<evidence type="ECO:0000313" key="8">
    <source>
        <dbReference type="EMBL" id="KAK4519792.1"/>
    </source>
</evidence>
<dbReference type="RefSeq" id="XP_064686458.1">
    <property type="nucleotide sequence ID" value="XM_064829256.1"/>
</dbReference>
<dbReference type="AlphaFoldDB" id="A0AAN7DMP5"/>
<name>A0AAN7DMP5_9FUNG</name>
<dbReference type="GO" id="GO:0000977">
    <property type="term" value="F:RNA polymerase II transcription regulatory region sequence-specific DNA binding"/>
    <property type="evidence" value="ECO:0007669"/>
    <property type="project" value="TreeGrafter"/>
</dbReference>
<dbReference type="PROSITE" id="PS50217">
    <property type="entry name" value="BZIP"/>
    <property type="match status" value="1"/>
</dbReference>
<proteinExistence type="predicted"/>
<feature type="region of interest" description="Disordered" evidence="6">
    <location>
        <begin position="54"/>
        <end position="73"/>
    </location>
</feature>
<keyword evidence="4" id="KW-0804">Transcription</keyword>
<evidence type="ECO:0000313" key="9">
    <source>
        <dbReference type="Proteomes" id="UP001304243"/>
    </source>
</evidence>
<accession>A0AAN7DMP5</accession>
<dbReference type="PANTHER" id="PTHR13044">
    <property type="entry name" value="ACTIVATING TRANSCRIPTION FACTOR ATF 4/5"/>
    <property type="match status" value="1"/>
</dbReference>